<reference evidence="1 2" key="1">
    <citation type="submission" date="2023-08" db="EMBL/GenBank/DDBJ databases">
        <title>A Necator americanus chromosomal reference genome.</title>
        <authorList>
            <person name="Ilik V."/>
            <person name="Petrzelkova K.J."/>
            <person name="Pardy F."/>
            <person name="Fuh T."/>
            <person name="Niatou-Singa F.S."/>
            <person name="Gouil Q."/>
            <person name="Baker L."/>
            <person name="Ritchie M.E."/>
            <person name="Jex A.R."/>
            <person name="Gazzola D."/>
            <person name="Li H."/>
            <person name="Toshio Fujiwara R."/>
            <person name="Zhan B."/>
            <person name="Aroian R.V."/>
            <person name="Pafco B."/>
            <person name="Schwarz E.M."/>
        </authorList>
    </citation>
    <scope>NUCLEOTIDE SEQUENCE [LARGE SCALE GENOMIC DNA]</scope>
    <source>
        <strain evidence="1 2">Aroian</strain>
        <tissue evidence="1">Whole animal</tissue>
    </source>
</reference>
<keyword evidence="2" id="KW-1185">Reference proteome</keyword>
<evidence type="ECO:0000313" key="2">
    <source>
        <dbReference type="Proteomes" id="UP001303046"/>
    </source>
</evidence>
<dbReference type="EMBL" id="JAVFWL010000002">
    <property type="protein sequence ID" value="KAK6732464.1"/>
    <property type="molecule type" value="Genomic_DNA"/>
</dbReference>
<dbReference type="Proteomes" id="UP001303046">
    <property type="component" value="Unassembled WGS sequence"/>
</dbReference>
<protein>
    <submittedName>
        <fullName evidence="1">Uncharacterized protein</fullName>
    </submittedName>
</protein>
<name>A0ABR1C3Z8_NECAM</name>
<accession>A0ABR1C3Z8</accession>
<gene>
    <name evidence="1" type="primary">Necator_chrII.g4487</name>
    <name evidence="1" type="ORF">RB195_016695</name>
</gene>
<comment type="caution">
    <text evidence="1">The sequence shown here is derived from an EMBL/GenBank/DDBJ whole genome shotgun (WGS) entry which is preliminary data.</text>
</comment>
<organism evidence="1 2">
    <name type="scientific">Necator americanus</name>
    <name type="common">Human hookworm</name>
    <dbReference type="NCBI Taxonomy" id="51031"/>
    <lineage>
        <taxon>Eukaryota</taxon>
        <taxon>Metazoa</taxon>
        <taxon>Ecdysozoa</taxon>
        <taxon>Nematoda</taxon>
        <taxon>Chromadorea</taxon>
        <taxon>Rhabditida</taxon>
        <taxon>Rhabditina</taxon>
        <taxon>Rhabditomorpha</taxon>
        <taxon>Strongyloidea</taxon>
        <taxon>Ancylostomatidae</taxon>
        <taxon>Bunostominae</taxon>
        <taxon>Necator</taxon>
    </lineage>
</organism>
<sequence length="68" mass="7703">MDFCVDRGNVFNFVGRAQEELPGESVFRFEEGAVGEEKNDSTAETQHENRSFTDVLCRRLCILCTKGI</sequence>
<proteinExistence type="predicted"/>
<evidence type="ECO:0000313" key="1">
    <source>
        <dbReference type="EMBL" id="KAK6732464.1"/>
    </source>
</evidence>